<evidence type="ECO:0000313" key="2">
    <source>
        <dbReference type="EMBL" id="CBX94404.1"/>
    </source>
</evidence>
<evidence type="ECO:0000256" key="1">
    <source>
        <dbReference type="SAM" id="SignalP"/>
    </source>
</evidence>
<keyword evidence="1" id="KW-0732">Signal</keyword>
<dbReference type="EMBL" id="FP929122">
    <property type="protein sequence ID" value="CBX94404.1"/>
    <property type="molecule type" value="Genomic_DNA"/>
</dbReference>
<dbReference type="VEuPathDB" id="FungiDB:LEMA_uP121680.1"/>
<dbReference type="AlphaFoldDB" id="E4ZSM4"/>
<accession>E4ZSM4</accession>
<keyword evidence="3" id="KW-1185">Reference proteome</keyword>
<evidence type="ECO:0000313" key="3">
    <source>
        <dbReference type="Proteomes" id="UP000002668"/>
    </source>
</evidence>
<sequence>MKLSTTTLSALLAGLAMAQSTFWACKLDDASGTCYEFAKVDGKDSRTPNEPVPCLEDSATQRNYARCIYNYGQVLLMMHFGTVCQLSEVEIAKS</sequence>
<name>E4ZSM4_LEPMJ</name>
<feature type="signal peptide" evidence="1">
    <location>
        <begin position="1"/>
        <end position="18"/>
    </location>
</feature>
<protein>
    <submittedName>
        <fullName evidence="2">Predicted protein</fullName>
    </submittedName>
</protein>
<feature type="chain" id="PRO_5003194475" evidence="1">
    <location>
        <begin position="19"/>
        <end position="94"/>
    </location>
</feature>
<dbReference type="Proteomes" id="UP000002668">
    <property type="component" value="Genome"/>
</dbReference>
<proteinExistence type="predicted"/>
<dbReference type="InParanoid" id="E4ZSM4"/>
<organism evidence="3">
    <name type="scientific">Leptosphaeria maculans (strain JN3 / isolate v23.1.3 / race Av1-4-5-6-7-8)</name>
    <name type="common">Blackleg fungus</name>
    <name type="synonym">Phoma lingam</name>
    <dbReference type="NCBI Taxonomy" id="985895"/>
    <lineage>
        <taxon>Eukaryota</taxon>
        <taxon>Fungi</taxon>
        <taxon>Dikarya</taxon>
        <taxon>Ascomycota</taxon>
        <taxon>Pezizomycotina</taxon>
        <taxon>Dothideomycetes</taxon>
        <taxon>Pleosporomycetidae</taxon>
        <taxon>Pleosporales</taxon>
        <taxon>Pleosporineae</taxon>
        <taxon>Leptosphaeriaceae</taxon>
        <taxon>Plenodomus</taxon>
        <taxon>Plenodomus lingam/Leptosphaeria maculans species complex</taxon>
    </lineage>
</organism>
<reference evidence="3" key="1">
    <citation type="journal article" date="2011" name="Nat. Commun.">
        <title>Effector diversification within compartments of the Leptosphaeria maculans genome affected by Repeat-Induced Point mutations.</title>
        <authorList>
            <person name="Rouxel T."/>
            <person name="Grandaubert J."/>
            <person name="Hane J.K."/>
            <person name="Hoede C."/>
            <person name="van de Wouw A.P."/>
            <person name="Couloux A."/>
            <person name="Dominguez V."/>
            <person name="Anthouard V."/>
            <person name="Bally P."/>
            <person name="Bourras S."/>
            <person name="Cozijnsen A.J."/>
            <person name="Ciuffetti L.M."/>
            <person name="Degrave A."/>
            <person name="Dilmaghani A."/>
            <person name="Duret L."/>
            <person name="Fudal I."/>
            <person name="Goodwin S.B."/>
            <person name="Gout L."/>
            <person name="Glaser N."/>
            <person name="Linglin J."/>
            <person name="Kema G.H.J."/>
            <person name="Lapalu N."/>
            <person name="Lawrence C.B."/>
            <person name="May K."/>
            <person name="Meyer M."/>
            <person name="Ollivier B."/>
            <person name="Poulain J."/>
            <person name="Schoch C.L."/>
            <person name="Simon A."/>
            <person name="Spatafora J.W."/>
            <person name="Stachowiak A."/>
            <person name="Turgeon B.G."/>
            <person name="Tyler B.M."/>
            <person name="Vincent D."/>
            <person name="Weissenbach J."/>
            <person name="Amselem J."/>
            <person name="Quesneville H."/>
            <person name="Oliver R.P."/>
            <person name="Wincker P."/>
            <person name="Balesdent M.-H."/>
            <person name="Howlett B.J."/>
        </authorList>
    </citation>
    <scope>NUCLEOTIDE SEQUENCE [LARGE SCALE GENOMIC DNA]</scope>
    <source>
        <strain evidence="3">JN3 / isolate v23.1.3 / race Av1-4-5-6-7-8</strain>
    </source>
</reference>
<gene>
    <name evidence="2" type="ORF">LEMA_uP121680.1</name>
</gene>
<dbReference type="HOGENOM" id="CLU_2386575_0_0_1"/>